<evidence type="ECO:0000256" key="1">
    <source>
        <dbReference type="SAM" id="MobiDB-lite"/>
    </source>
</evidence>
<keyword evidence="3" id="KW-1185">Reference proteome</keyword>
<feature type="region of interest" description="Disordered" evidence="1">
    <location>
        <begin position="1"/>
        <end position="22"/>
    </location>
</feature>
<dbReference type="HOGENOM" id="CLU_2443088_0_0_1"/>
<dbReference type="InParanoid" id="E9H9C8"/>
<reference evidence="2 3" key="1">
    <citation type="journal article" date="2011" name="Science">
        <title>The ecoresponsive genome of Daphnia pulex.</title>
        <authorList>
            <person name="Colbourne J.K."/>
            <person name="Pfrender M.E."/>
            <person name="Gilbert D."/>
            <person name="Thomas W.K."/>
            <person name="Tucker A."/>
            <person name="Oakley T.H."/>
            <person name="Tokishita S."/>
            <person name="Aerts A."/>
            <person name="Arnold G.J."/>
            <person name="Basu M.K."/>
            <person name="Bauer D.J."/>
            <person name="Caceres C.E."/>
            <person name="Carmel L."/>
            <person name="Casola C."/>
            <person name="Choi J.H."/>
            <person name="Detter J.C."/>
            <person name="Dong Q."/>
            <person name="Dusheyko S."/>
            <person name="Eads B.D."/>
            <person name="Frohlich T."/>
            <person name="Geiler-Samerotte K.A."/>
            <person name="Gerlach D."/>
            <person name="Hatcher P."/>
            <person name="Jogdeo S."/>
            <person name="Krijgsveld J."/>
            <person name="Kriventseva E.V."/>
            <person name="Kultz D."/>
            <person name="Laforsch C."/>
            <person name="Lindquist E."/>
            <person name="Lopez J."/>
            <person name="Manak J.R."/>
            <person name="Muller J."/>
            <person name="Pangilinan J."/>
            <person name="Patwardhan R.P."/>
            <person name="Pitluck S."/>
            <person name="Pritham E.J."/>
            <person name="Rechtsteiner A."/>
            <person name="Rho M."/>
            <person name="Rogozin I.B."/>
            <person name="Sakarya O."/>
            <person name="Salamov A."/>
            <person name="Schaack S."/>
            <person name="Shapiro H."/>
            <person name="Shiga Y."/>
            <person name="Skalitzky C."/>
            <person name="Smith Z."/>
            <person name="Souvorov A."/>
            <person name="Sung W."/>
            <person name="Tang Z."/>
            <person name="Tsuchiya D."/>
            <person name="Tu H."/>
            <person name="Vos H."/>
            <person name="Wang M."/>
            <person name="Wolf Y.I."/>
            <person name="Yamagata H."/>
            <person name="Yamada T."/>
            <person name="Ye Y."/>
            <person name="Shaw J.R."/>
            <person name="Andrews J."/>
            <person name="Crease T.J."/>
            <person name="Tang H."/>
            <person name="Lucas S.M."/>
            <person name="Robertson H.M."/>
            <person name="Bork P."/>
            <person name="Koonin E.V."/>
            <person name="Zdobnov E.M."/>
            <person name="Grigoriev I.V."/>
            <person name="Lynch M."/>
            <person name="Boore J.L."/>
        </authorList>
    </citation>
    <scope>NUCLEOTIDE SEQUENCE [LARGE SCALE GENOMIC DNA]</scope>
</reference>
<gene>
    <name evidence="2" type="ORF">DAPPUDRAFT_255515</name>
</gene>
<proteinExistence type="predicted"/>
<dbReference type="KEGG" id="dpx:DAPPUDRAFT_255515"/>
<evidence type="ECO:0000313" key="3">
    <source>
        <dbReference type="Proteomes" id="UP000000305"/>
    </source>
</evidence>
<dbReference type="EMBL" id="GL732608">
    <property type="protein sequence ID" value="EFX71679.1"/>
    <property type="molecule type" value="Genomic_DNA"/>
</dbReference>
<feature type="compositionally biased region" description="Basic and acidic residues" evidence="1">
    <location>
        <begin position="1"/>
        <end position="15"/>
    </location>
</feature>
<evidence type="ECO:0000313" key="2">
    <source>
        <dbReference type="EMBL" id="EFX71679.1"/>
    </source>
</evidence>
<sequence>MLDWVEKMNRREESIPGHSSNRKNSLVAVLDAVPVYTFRIEYSYDELSMKEENILYAELKTEFKQQEEIWNILSQITVQEEESELNIHMG</sequence>
<organism evidence="2 3">
    <name type="scientific">Daphnia pulex</name>
    <name type="common">Water flea</name>
    <dbReference type="NCBI Taxonomy" id="6669"/>
    <lineage>
        <taxon>Eukaryota</taxon>
        <taxon>Metazoa</taxon>
        <taxon>Ecdysozoa</taxon>
        <taxon>Arthropoda</taxon>
        <taxon>Crustacea</taxon>
        <taxon>Branchiopoda</taxon>
        <taxon>Diplostraca</taxon>
        <taxon>Cladocera</taxon>
        <taxon>Anomopoda</taxon>
        <taxon>Daphniidae</taxon>
        <taxon>Daphnia</taxon>
    </lineage>
</organism>
<accession>E9H9C8</accession>
<protein>
    <submittedName>
        <fullName evidence="2">Uncharacterized protein</fullName>
    </submittedName>
</protein>
<dbReference type="Proteomes" id="UP000000305">
    <property type="component" value="Unassembled WGS sequence"/>
</dbReference>
<dbReference type="AlphaFoldDB" id="E9H9C8"/>
<name>E9H9C8_DAPPU</name>